<dbReference type="AlphaFoldDB" id="A0AAE3FZL1"/>
<evidence type="ECO:0000313" key="1">
    <source>
        <dbReference type="EMBL" id="MCL9818348.1"/>
    </source>
</evidence>
<dbReference type="EMBL" id="JAKRVX010000010">
    <property type="protein sequence ID" value="MCL9818348.1"/>
    <property type="molecule type" value="Genomic_DNA"/>
</dbReference>
<protein>
    <submittedName>
        <fullName evidence="1">Uncharacterized protein</fullName>
    </submittedName>
</protein>
<sequence length="67" mass="7382">MSNSDDARPTNDDYQNSPVVCSDCGEIVVVTEPEDWKNLDEQVTFECGCEIGKIAAVKPSSWGLQFL</sequence>
<accession>A0AAE3FZL1</accession>
<organism evidence="1 2">
    <name type="scientific">Natronocalculus amylovorans</name>
    <dbReference type="NCBI Taxonomy" id="2917812"/>
    <lineage>
        <taxon>Archaea</taxon>
        <taxon>Methanobacteriati</taxon>
        <taxon>Methanobacteriota</taxon>
        <taxon>Stenosarchaea group</taxon>
        <taxon>Halobacteria</taxon>
        <taxon>Halobacteriales</taxon>
        <taxon>Haloferacaceae</taxon>
        <taxon>Natronocalculus</taxon>
    </lineage>
</organism>
<proteinExistence type="predicted"/>
<dbReference type="RefSeq" id="WP_250586058.1">
    <property type="nucleotide sequence ID" value="NZ_JAKRVX010000010.1"/>
</dbReference>
<comment type="caution">
    <text evidence="1">The sequence shown here is derived from an EMBL/GenBank/DDBJ whole genome shotgun (WGS) entry which is preliminary data.</text>
</comment>
<gene>
    <name evidence="1" type="ORF">AArcSt2_15505</name>
</gene>
<keyword evidence="1" id="KW-0614">Plasmid</keyword>
<reference evidence="1" key="2">
    <citation type="submission" date="2022-02" db="EMBL/GenBank/DDBJ databases">
        <authorList>
            <person name="Elcheninov A.G."/>
            <person name="Sorokin D.Y."/>
            <person name="Kublanov I.V."/>
        </authorList>
    </citation>
    <scope>NUCLEOTIDE SEQUENCE</scope>
    <source>
        <strain evidence="1">AArc-St2</strain>
        <plasmid evidence="1">pAArc-St2</plasmid>
    </source>
</reference>
<reference evidence="1" key="1">
    <citation type="journal article" date="2022" name="Syst. Appl. Microbiol.">
        <title>Natronocalculus amylovorans gen. nov., sp. nov., and Natranaeroarchaeum aerophilus sp. nov., dominant culturable amylolytic natronoarchaea from hypersaline soda lakes in southwestern Siberia.</title>
        <authorList>
            <person name="Sorokin D.Y."/>
            <person name="Elcheninov A.G."/>
            <person name="Khizhniak T.V."/>
            <person name="Koenen M."/>
            <person name="Bale N.J."/>
            <person name="Damste J.S.S."/>
            <person name="Kublanov I.V."/>
        </authorList>
    </citation>
    <scope>NUCLEOTIDE SEQUENCE</scope>
    <source>
        <strain evidence="1">AArc-St2</strain>
    </source>
</reference>
<dbReference type="Proteomes" id="UP001203207">
    <property type="component" value="Unassembled WGS sequence"/>
</dbReference>
<name>A0AAE3FZL1_9EURY</name>
<geneLocation type="plasmid" evidence="1">
    <name>pAArc-St2</name>
</geneLocation>
<keyword evidence="2" id="KW-1185">Reference proteome</keyword>
<evidence type="ECO:0000313" key="2">
    <source>
        <dbReference type="Proteomes" id="UP001203207"/>
    </source>
</evidence>